<keyword evidence="3" id="KW-0472">Membrane</keyword>
<keyword evidence="3" id="KW-0812">Transmembrane</keyword>
<proteinExistence type="predicted"/>
<evidence type="ECO:0000313" key="5">
    <source>
        <dbReference type="EMBL" id="KRL92605.1"/>
    </source>
</evidence>
<dbReference type="Proteomes" id="UP000051084">
    <property type="component" value="Unassembled WGS sequence"/>
</dbReference>
<organism evidence="5 6">
    <name type="scientific">Limosilactobacillus equigenerosi DSM 18793 = JCM 14505</name>
    <dbReference type="NCBI Taxonomy" id="1423742"/>
    <lineage>
        <taxon>Bacteria</taxon>
        <taxon>Bacillati</taxon>
        <taxon>Bacillota</taxon>
        <taxon>Bacilli</taxon>
        <taxon>Lactobacillales</taxon>
        <taxon>Lactobacillaceae</taxon>
        <taxon>Limosilactobacillus</taxon>
    </lineage>
</organism>
<evidence type="ECO:0000256" key="3">
    <source>
        <dbReference type="SAM" id="Phobius"/>
    </source>
</evidence>
<dbReference type="InterPro" id="IPR009459">
    <property type="entry name" value="MucBP_dom"/>
</dbReference>
<dbReference type="PATRIC" id="fig|1423742.4.peg.210"/>
<comment type="caution">
    <text evidence="5">The sequence shown here is derived from an EMBL/GenBank/DDBJ whole genome shotgun (WGS) entry which is preliminary data.</text>
</comment>
<dbReference type="Gene3D" id="3.10.20.320">
    <property type="entry name" value="Putative peptidoglycan bound protein (lpxtg motif)"/>
    <property type="match status" value="2"/>
</dbReference>
<keyword evidence="3" id="KW-1133">Transmembrane helix</keyword>
<protein>
    <recommendedName>
        <fullName evidence="4">MucBP domain-containing protein</fullName>
    </recommendedName>
</protein>
<evidence type="ECO:0000256" key="2">
    <source>
        <dbReference type="SAM" id="MobiDB-lite"/>
    </source>
</evidence>
<evidence type="ECO:0000256" key="1">
    <source>
        <dbReference type="ARBA" id="ARBA00022737"/>
    </source>
</evidence>
<dbReference type="AlphaFoldDB" id="A0A0R1UH21"/>
<reference evidence="5 6" key="1">
    <citation type="journal article" date="2015" name="Genome Announc.">
        <title>Expanding the biotechnology potential of lactobacilli through comparative genomics of 213 strains and associated genera.</title>
        <authorList>
            <person name="Sun Z."/>
            <person name="Harris H.M."/>
            <person name="McCann A."/>
            <person name="Guo C."/>
            <person name="Argimon S."/>
            <person name="Zhang W."/>
            <person name="Yang X."/>
            <person name="Jeffery I.B."/>
            <person name="Cooney J.C."/>
            <person name="Kagawa T.F."/>
            <person name="Liu W."/>
            <person name="Song Y."/>
            <person name="Salvetti E."/>
            <person name="Wrobel A."/>
            <person name="Rasinkangas P."/>
            <person name="Parkhill J."/>
            <person name="Rea M.C."/>
            <person name="O'Sullivan O."/>
            <person name="Ritari J."/>
            <person name="Douillard F.P."/>
            <person name="Paul Ross R."/>
            <person name="Yang R."/>
            <person name="Briner A.E."/>
            <person name="Felis G.E."/>
            <person name="de Vos W.M."/>
            <person name="Barrangou R."/>
            <person name="Klaenhammer T.R."/>
            <person name="Caufield P.W."/>
            <person name="Cui Y."/>
            <person name="Zhang H."/>
            <person name="O'Toole P.W."/>
        </authorList>
    </citation>
    <scope>NUCLEOTIDE SEQUENCE [LARGE SCALE GENOMIC DNA]</scope>
    <source>
        <strain evidence="5 6">DSM 18793</strain>
    </source>
</reference>
<keyword evidence="6" id="KW-1185">Reference proteome</keyword>
<feature type="domain" description="MucBP" evidence="4">
    <location>
        <begin position="141"/>
        <end position="198"/>
    </location>
</feature>
<evidence type="ECO:0000313" key="6">
    <source>
        <dbReference type="Proteomes" id="UP000051084"/>
    </source>
</evidence>
<dbReference type="Pfam" id="PF06458">
    <property type="entry name" value="MucBP"/>
    <property type="match status" value="2"/>
</dbReference>
<feature type="transmembrane region" description="Helical" evidence="3">
    <location>
        <begin position="583"/>
        <end position="604"/>
    </location>
</feature>
<sequence length="710" mass="79909">MYNGANSVHLEYRIVKHDTFDELPVLVSFITTDIDVGQGVATDLANLAVVIPGETNLSIKDGVIYDGSHTGPYHYGADINGSEGLPYGGYLGVAFKSKFDYAFFAPAPANDDIYKFATGVRYDLFGSALQTKLIINRQAHLTVKYVDTHGKELKSPNLIVATNDFPKVPSAPKINDYELKDTNTQIISPNEEVVTYTYAPQYLITVEQVDEHGHQLAKSKQVKALEGSLLRLKPAEFVGYDVPSGQDVVVDDNQTVTFVYHKLPPKPVETSKANKESKPVEVETNHSVKPNYHVTTDQKPKQAKSPNQVIAPRKQSLTNVNKYSGYTNNYNYVATQSRPLQAAIYQAPTHVNQVVAQKRKTDWFAKNTGIGRNDQEVLFKVLKAIESEGKHRGWSYEKIKNTELYYMANLGGYANDKPQGYTSKVRKYNKNSLNNLIKGKVGKSDVDLLEKILWNNHNNRRLVDLGHMSVTAASARENESLYSGVHGLTTMSIINIPIFQWIANLLGANKLSVTDKWLLMNGYVGDLLKDWKISKPDMASDMDVFIFAKNNQLLSKQLHQVYNQSTSKVSNERKNVHSKVVKATISLALTGVSVAAIGLIIWGIKDKIIKSAIKAYNSTKKAAGKIYNGTIHTVRRVYNEVRRNASVGYHRFIYPKIVKPVVSYVRRKSRPVVSFVKRYTPKWVVKTSHRVINWGKRTWKSINRIWRRKK</sequence>
<dbReference type="EMBL" id="AZGC01000053">
    <property type="protein sequence ID" value="KRL92605.1"/>
    <property type="molecule type" value="Genomic_DNA"/>
</dbReference>
<name>A0A0R1UH21_9LACO</name>
<feature type="domain" description="MucBP" evidence="4">
    <location>
        <begin position="204"/>
        <end position="260"/>
    </location>
</feature>
<dbReference type="STRING" id="417373.GCA_001570685_01114"/>
<gene>
    <name evidence="5" type="ORF">FC21_GL000198</name>
</gene>
<feature type="region of interest" description="Disordered" evidence="2">
    <location>
        <begin position="289"/>
        <end position="316"/>
    </location>
</feature>
<keyword evidence="1" id="KW-0677">Repeat</keyword>
<accession>A0A0R1UH21</accession>
<evidence type="ECO:0000259" key="4">
    <source>
        <dbReference type="Pfam" id="PF06458"/>
    </source>
</evidence>